<dbReference type="OrthoDB" id="772256at2759"/>
<dbReference type="AlphaFoldDB" id="A0A835BLL3"/>
<keyword evidence="2" id="KW-0472">Membrane</keyword>
<dbReference type="InterPro" id="IPR044299">
    <property type="entry name" value="GIS3/ZFP5/ZFP6"/>
</dbReference>
<feature type="domain" description="C2H2-type" evidence="3">
    <location>
        <begin position="55"/>
        <end position="82"/>
    </location>
</feature>
<evidence type="ECO:0000256" key="2">
    <source>
        <dbReference type="SAM" id="Phobius"/>
    </source>
</evidence>
<comment type="caution">
    <text evidence="4">The sequence shown here is derived from an EMBL/GenBank/DDBJ whole genome shotgun (WGS) entry which is preliminary data.</text>
</comment>
<dbReference type="SUPFAM" id="SSF57667">
    <property type="entry name" value="beta-beta-alpha zinc fingers"/>
    <property type="match status" value="1"/>
</dbReference>
<protein>
    <recommendedName>
        <fullName evidence="3">C2H2-type domain-containing protein</fullName>
    </recommendedName>
</protein>
<dbReference type="PROSITE" id="PS50157">
    <property type="entry name" value="ZINC_FINGER_C2H2_2"/>
    <property type="match status" value="1"/>
</dbReference>
<keyword evidence="1" id="KW-0479">Metal-binding</keyword>
<keyword evidence="1" id="KW-0863">Zinc-finger</keyword>
<dbReference type="GO" id="GO:0000976">
    <property type="term" value="F:transcription cis-regulatory region binding"/>
    <property type="evidence" value="ECO:0007669"/>
    <property type="project" value="TreeGrafter"/>
</dbReference>
<dbReference type="InterPro" id="IPR013087">
    <property type="entry name" value="Znf_C2H2_type"/>
</dbReference>
<evidence type="ECO:0000313" key="5">
    <source>
        <dbReference type="Proteomes" id="UP000636709"/>
    </source>
</evidence>
<dbReference type="PANTHER" id="PTHR46353:SF7">
    <property type="entry name" value="OS01G0512700 PROTEIN"/>
    <property type="match status" value="1"/>
</dbReference>
<dbReference type="GO" id="GO:0009740">
    <property type="term" value="P:gibberellic acid mediated signaling pathway"/>
    <property type="evidence" value="ECO:0007669"/>
    <property type="project" value="TreeGrafter"/>
</dbReference>
<evidence type="ECO:0000259" key="3">
    <source>
        <dbReference type="PROSITE" id="PS50157"/>
    </source>
</evidence>
<dbReference type="PROSITE" id="PS00028">
    <property type="entry name" value="ZINC_FINGER_C2H2_1"/>
    <property type="match status" value="1"/>
</dbReference>
<dbReference type="GO" id="GO:0005634">
    <property type="term" value="C:nucleus"/>
    <property type="evidence" value="ECO:0007669"/>
    <property type="project" value="TreeGrafter"/>
</dbReference>
<gene>
    <name evidence="4" type="ORF">HU200_036372</name>
</gene>
<keyword evidence="2" id="KW-1133">Transmembrane helix</keyword>
<keyword evidence="2" id="KW-0812">Transmembrane</keyword>
<feature type="transmembrane region" description="Helical" evidence="2">
    <location>
        <begin position="91"/>
        <end position="111"/>
    </location>
</feature>
<dbReference type="PANTHER" id="PTHR46353">
    <property type="entry name" value="ZINC FINGER PROTEIN 5"/>
    <property type="match status" value="1"/>
</dbReference>
<evidence type="ECO:0000256" key="1">
    <source>
        <dbReference type="PROSITE-ProRule" id="PRU00042"/>
    </source>
</evidence>
<dbReference type="EMBL" id="JACEFO010001880">
    <property type="protein sequence ID" value="KAF8696742.1"/>
    <property type="molecule type" value="Genomic_DNA"/>
</dbReference>
<organism evidence="4 5">
    <name type="scientific">Digitaria exilis</name>
    <dbReference type="NCBI Taxonomy" id="1010633"/>
    <lineage>
        <taxon>Eukaryota</taxon>
        <taxon>Viridiplantae</taxon>
        <taxon>Streptophyta</taxon>
        <taxon>Embryophyta</taxon>
        <taxon>Tracheophyta</taxon>
        <taxon>Spermatophyta</taxon>
        <taxon>Magnoliopsida</taxon>
        <taxon>Liliopsida</taxon>
        <taxon>Poales</taxon>
        <taxon>Poaceae</taxon>
        <taxon>PACMAD clade</taxon>
        <taxon>Panicoideae</taxon>
        <taxon>Panicodae</taxon>
        <taxon>Paniceae</taxon>
        <taxon>Anthephorinae</taxon>
        <taxon>Digitaria</taxon>
    </lineage>
</organism>
<dbReference type="GO" id="GO:0010090">
    <property type="term" value="P:trichome morphogenesis"/>
    <property type="evidence" value="ECO:0007669"/>
    <property type="project" value="InterPro"/>
</dbReference>
<name>A0A835BLL3_9POAL</name>
<reference evidence="4" key="1">
    <citation type="submission" date="2020-07" db="EMBL/GenBank/DDBJ databases">
        <title>Genome sequence and genetic diversity analysis of an under-domesticated orphan crop, white fonio (Digitaria exilis).</title>
        <authorList>
            <person name="Bennetzen J.L."/>
            <person name="Chen S."/>
            <person name="Ma X."/>
            <person name="Wang X."/>
            <person name="Yssel A.E.J."/>
            <person name="Chaluvadi S.R."/>
            <person name="Johnson M."/>
            <person name="Gangashetty P."/>
            <person name="Hamidou F."/>
            <person name="Sanogo M.D."/>
            <person name="Zwaenepoel A."/>
            <person name="Wallace J."/>
            <person name="Van De Peer Y."/>
            <person name="Van Deynze A."/>
        </authorList>
    </citation>
    <scope>NUCLEOTIDE SEQUENCE</scope>
    <source>
        <tissue evidence="4">Leaves</tissue>
    </source>
</reference>
<dbReference type="GO" id="GO:0009736">
    <property type="term" value="P:cytokinin-activated signaling pathway"/>
    <property type="evidence" value="ECO:0007669"/>
    <property type="project" value="TreeGrafter"/>
</dbReference>
<dbReference type="InterPro" id="IPR036236">
    <property type="entry name" value="Znf_C2H2_sf"/>
</dbReference>
<dbReference type="Proteomes" id="UP000636709">
    <property type="component" value="Unassembled WGS sequence"/>
</dbReference>
<evidence type="ECO:0000313" key="4">
    <source>
        <dbReference type="EMBL" id="KAF8696742.1"/>
    </source>
</evidence>
<keyword evidence="5" id="KW-1185">Reference proteome</keyword>
<accession>A0A835BLL3</accession>
<dbReference type="GO" id="GO:0003700">
    <property type="term" value="F:DNA-binding transcription factor activity"/>
    <property type="evidence" value="ECO:0007669"/>
    <property type="project" value="TreeGrafter"/>
</dbReference>
<dbReference type="GO" id="GO:0008270">
    <property type="term" value="F:zinc ion binding"/>
    <property type="evidence" value="ECO:0007669"/>
    <property type="project" value="UniProtKB-KW"/>
</dbReference>
<dbReference type="Gene3D" id="3.30.160.60">
    <property type="entry name" value="Classic Zinc Finger"/>
    <property type="match status" value="1"/>
</dbReference>
<proteinExistence type="predicted"/>
<keyword evidence="1" id="KW-0862">Zinc</keyword>
<sequence>MADTQYDHQPTKLTPGSSASPLRIFGYDVAGGVAADIAVQQSPPRPVADDGRRRFECQYCCREFANSQALGGHQNAHKKERQQLKRARRQLGSSAAAAAAGMAAFYAAGFAPPPPPQQLGHVMAAVGSNAYAPSWVYLPHHQTTTLGHLPFHAVAPAPGMCQPEPPLMLCGGTGSSSSVRSYELMCTPAGGDAAAEEASVMGLNLHLSLGPASSS</sequence>